<reference evidence="2" key="3">
    <citation type="submission" date="2015-04" db="UniProtKB">
        <authorList>
            <consortium name="EnsemblPlants"/>
        </authorList>
    </citation>
    <scope>IDENTIFICATION</scope>
    <source>
        <strain evidence="2">cv. Jemalong A17</strain>
    </source>
</reference>
<organism evidence="1 3">
    <name type="scientific">Medicago truncatula</name>
    <name type="common">Barrel medic</name>
    <name type="synonym">Medicago tribuloides</name>
    <dbReference type="NCBI Taxonomy" id="3880"/>
    <lineage>
        <taxon>Eukaryota</taxon>
        <taxon>Viridiplantae</taxon>
        <taxon>Streptophyta</taxon>
        <taxon>Embryophyta</taxon>
        <taxon>Tracheophyta</taxon>
        <taxon>Spermatophyta</taxon>
        <taxon>Magnoliopsida</taxon>
        <taxon>eudicotyledons</taxon>
        <taxon>Gunneridae</taxon>
        <taxon>Pentapetalae</taxon>
        <taxon>rosids</taxon>
        <taxon>fabids</taxon>
        <taxon>Fabales</taxon>
        <taxon>Fabaceae</taxon>
        <taxon>Papilionoideae</taxon>
        <taxon>50 kb inversion clade</taxon>
        <taxon>NPAAA clade</taxon>
        <taxon>Hologalegina</taxon>
        <taxon>IRL clade</taxon>
        <taxon>Trifolieae</taxon>
        <taxon>Medicago</taxon>
    </lineage>
</organism>
<evidence type="ECO:0000313" key="1">
    <source>
        <dbReference type="EMBL" id="AES90615.1"/>
    </source>
</evidence>
<proteinExistence type="predicted"/>
<dbReference type="HOGENOM" id="CLU_2945189_0_0_1"/>
<protein>
    <submittedName>
        <fullName evidence="1 2">Uncharacterized protein</fullName>
    </submittedName>
</protein>
<dbReference type="Proteomes" id="UP000002051">
    <property type="component" value="Chromosome 4"/>
</dbReference>
<dbReference type="EMBL" id="CM001220">
    <property type="protein sequence ID" value="AES90615.1"/>
    <property type="molecule type" value="Genomic_DNA"/>
</dbReference>
<dbReference type="EnsemblPlants" id="AES90615">
    <property type="protein sequence ID" value="AES90615"/>
    <property type="gene ID" value="MTR_4g093880"/>
</dbReference>
<evidence type="ECO:0000313" key="2">
    <source>
        <dbReference type="EnsemblPlants" id="AES90615"/>
    </source>
</evidence>
<sequence length="60" mass="6889">MLIKILKINDKSQLNKQHTKKEFCGCWDSSPGLHGHNVEFLPLNYSHMTCSFRGINNISN</sequence>
<accession>G7JV67</accession>
<evidence type="ECO:0000313" key="3">
    <source>
        <dbReference type="Proteomes" id="UP000002051"/>
    </source>
</evidence>
<keyword evidence="3" id="KW-1185">Reference proteome</keyword>
<reference evidence="1 3" key="2">
    <citation type="journal article" date="2014" name="BMC Genomics">
        <title>An improved genome release (version Mt4.0) for the model legume Medicago truncatula.</title>
        <authorList>
            <person name="Tang H."/>
            <person name="Krishnakumar V."/>
            <person name="Bidwell S."/>
            <person name="Rosen B."/>
            <person name="Chan A."/>
            <person name="Zhou S."/>
            <person name="Gentzbittel L."/>
            <person name="Childs K.L."/>
            <person name="Yandell M."/>
            <person name="Gundlach H."/>
            <person name="Mayer K.F."/>
            <person name="Schwartz D.C."/>
            <person name="Town C.D."/>
        </authorList>
    </citation>
    <scope>GENOME REANNOTATION</scope>
    <source>
        <strain evidence="2 3">cv. Jemalong A17</strain>
    </source>
</reference>
<dbReference type="AlphaFoldDB" id="G7JV67"/>
<gene>
    <name evidence="1" type="ordered locus">MTR_4g093880</name>
</gene>
<reference evidence="1 3" key="1">
    <citation type="journal article" date="2011" name="Nature">
        <title>The Medicago genome provides insight into the evolution of rhizobial symbioses.</title>
        <authorList>
            <person name="Young N.D."/>
            <person name="Debelle F."/>
            <person name="Oldroyd G.E."/>
            <person name="Geurts R."/>
            <person name="Cannon S.B."/>
            <person name="Udvardi M.K."/>
            <person name="Benedito V.A."/>
            <person name="Mayer K.F."/>
            <person name="Gouzy J."/>
            <person name="Schoof H."/>
            <person name="Van de Peer Y."/>
            <person name="Proost S."/>
            <person name="Cook D.R."/>
            <person name="Meyers B.C."/>
            <person name="Spannagl M."/>
            <person name="Cheung F."/>
            <person name="De Mita S."/>
            <person name="Krishnakumar V."/>
            <person name="Gundlach H."/>
            <person name="Zhou S."/>
            <person name="Mudge J."/>
            <person name="Bharti A.K."/>
            <person name="Murray J.D."/>
            <person name="Naoumkina M.A."/>
            <person name="Rosen B."/>
            <person name="Silverstein K.A."/>
            <person name="Tang H."/>
            <person name="Rombauts S."/>
            <person name="Zhao P.X."/>
            <person name="Zhou P."/>
            <person name="Barbe V."/>
            <person name="Bardou P."/>
            <person name="Bechner M."/>
            <person name="Bellec A."/>
            <person name="Berger A."/>
            <person name="Berges H."/>
            <person name="Bidwell S."/>
            <person name="Bisseling T."/>
            <person name="Choisne N."/>
            <person name="Couloux A."/>
            <person name="Denny R."/>
            <person name="Deshpande S."/>
            <person name="Dai X."/>
            <person name="Doyle J.J."/>
            <person name="Dudez A.M."/>
            <person name="Farmer A.D."/>
            <person name="Fouteau S."/>
            <person name="Franken C."/>
            <person name="Gibelin C."/>
            <person name="Gish J."/>
            <person name="Goldstein S."/>
            <person name="Gonzalez A.J."/>
            <person name="Green P.J."/>
            <person name="Hallab A."/>
            <person name="Hartog M."/>
            <person name="Hua A."/>
            <person name="Humphray S.J."/>
            <person name="Jeong D.H."/>
            <person name="Jing Y."/>
            <person name="Jocker A."/>
            <person name="Kenton S.M."/>
            <person name="Kim D.J."/>
            <person name="Klee K."/>
            <person name="Lai H."/>
            <person name="Lang C."/>
            <person name="Lin S."/>
            <person name="Macmil S.L."/>
            <person name="Magdelenat G."/>
            <person name="Matthews L."/>
            <person name="McCorrison J."/>
            <person name="Monaghan E.L."/>
            <person name="Mun J.H."/>
            <person name="Najar F.Z."/>
            <person name="Nicholson C."/>
            <person name="Noirot C."/>
            <person name="O'Bleness M."/>
            <person name="Paule C.R."/>
            <person name="Poulain J."/>
            <person name="Prion F."/>
            <person name="Qin B."/>
            <person name="Qu C."/>
            <person name="Retzel E.F."/>
            <person name="Riddle C."/>
            <person name="Sallet E."/>
            <person name="Samain S."/>
            <person name="Samson N."/>
            <person name="Sanders I."/>
            <person name="Saurat O."/>
            <person name="Scarpelli C."/>
            <person name="Schiex T."/>
            <person name="Segurens B."/>
            <person name="Severin A.J."/>
            <person name="Sherrier D.J."/>
            <person name="Shi R."/>
            <person name="Sims S."/>
            <person name="Singer S.R."/>
            <person name="Sinharoy S."/>
            <person name="Sterck L."/>
            <person name="Viollet A."/>
            <person name="Wang B.B."/>
            <person name="Wang K."/>
            <person name="Wang M."/>
            <person name="Wang X."/>
            <person name="Warfsmann J."/>
            <person name="Weissenbach J."/>
            <person name="White D.D."/>
            <person name="White J.D."/>
            <person name="Wiley G.B."/>
            <person name="Wincker P."/>
            <person name="Xing Y."/>
            <person name="Yang L."/>
            <person name="Yao Z."/>
            <person name="Ying F."/>
            <person name="Zhai J."/>
            <person name="Zhou L."/>
            <person name="Zuber A."/>
            <person name="Denarie J."/>
            <person name="Dixon R.A."/>
            <person name="May G.D."/>
            <person name="Schwartz D.C."/>
            <person name="Rogers J."/>
            <person name="Quetier F."/>
            <person name="Town C.D."/>
            <person name="Roe B.A."/>
        </authorList>
    </citation>
    <scope>NUCLEOTIDE SEQUENCE [LARGE SCALE GENOMIC DNA]</scope>
    <source>
        <strain evidence="1">A17</strain>
        <strain evidence="2 3">cv. Jemalong A17</strain>
    </source>
</reference>
<dbReference type="PaxDb" id="3880-AES90615"/>
<name>G7JV67_MEDTR</name>